<dbReference type="InterPro" id="IPR029058">
    <property type="entry name" value="AB_hydrolase_fold"/>
</dbReference>
<evidence type="ECO:0000256" key="1">
    <source>
        <dbReference type="SAM" id="MobiDB-lite"/>
    </source>
</evidence>
<reference evidence="3" key="1">
    <citation type="submission" date="2017-05" db="EMBL/GenBank/DDBJ databases">
        <title>Streptomyces olivochromogenes NBRC 3561 whole genome shotgun sequence.</title>
        <authorList>
            <person name="Dohra H."/>
            <person name="Kodani S."/>
        </authorList>
    </citation>
    <scope>NUCLEOTIDE SEQUENCE [LARGE SCALE GENOMIC DNA]</scope>
    <source>
        <strain evidence="3">NBRC 3561</strain>
    </source>
</reference>
<dbReference type="SUPFAM" id="SSF53474">
    <property type="entry name" value="alpha/beta-Hydrolases"/>
    <property type="match status" value="1"/>
</dbReference>
<dbReference type="Gene3D" id="3.10.450.50">
    <property type="match status" value="1"/>
</dbReference>
<dbReference type="Gene3D" id="3.40.50.1820">
    <property type="entry name" value="alpha/beta hydrolase"/>
    <property type="match status" value="1"/>
</dbReference>
<evidence type="ECO:0000313" key="2">
    <source>
        <dbReference type="EMBL" id="GAX57948.1"/>
    </source>
</evidence>
<dbReference type="EMBL" id="BDQI01000043">
    <property type="protein sequence ID" value="GAX57948.1"/>
    <property type="molecule type" value="Genomic_DNA"/>
</dbReference>
<accession>A0A250VUL2</accession>
<feature type="compositionally biased region" description="Pro residues" evidence="1">
    <location>
        <begin position="85"/>
        <end position="100"/>
    </location>
</feature>
<dbReference type="InterPro" id="IPR032710">
    <property type="entry name" value="NTF2-like_dom_sf"/>
</dbReference>
<name>A0A250VUL2_STROL</name>
<organism evidence="2 3">
    <name type="scientific">Streptomyces olivochromogenes</name>
    <dbReference type="NCBI Taxonomy" id="1963"/>
    <lineage>
        <taxon>Bacteria</taxon>
        <taxon>Bacillati</taxon>
        <taxon>Actinomycetota</taxon>
        <taxon>Actinomycetes</taxon>
        <taxon>Kitasatosporales</taxon>
        <taxon>Streptomycetaceae</taxon>
        <taxon>Streptomyces</taxon>
    </lineage>
</organism>
<sequence length="238" mass="26441">MWQHEYEHFTPTHRVALIDSPGHGKSEAMVGNSWGGMLAGVFPAYYPQRTTAAIGINCTASPYTWCGKWATPSREAPSVCSSTPPTSPPWPPWPPWPPQPDQETTAMTDNAQATAVPGWVLKFMDAIDTLEFSEGFAPLTEDTDMFFGTAHIHGVEAIKEFFIKIDAPLNITHEVLEFWTAGDGVRLLRGEATMARKSEPDQVVRAPFMHIFYLDQEEPIRIRALRITAGPLQTDAVM</sequence>
<dbReference type="SUPFAM" id="SSF54427">
    <property type="entry name" value="NTF2-like"/>
    <property type="match status" value="1"/>
</dbReference>
<proteinExistence type="predicted"/>
<comment type="caution">
    <text evidence="2">The sequence shown here is derived from an EMBL/GenBank/DDBJ whole genome shotgun (WGS) entry which is preliminary data.</text>
</comment>
<gene>
    <name evidence="2" type="ORF">SO3561_09519</name>
</gene>
<dbReference type="AlphaFoldDB" id="A0A250VUL2"/>
<evidence type="ECO:0000313" key="3">
    <source>
        <dbReference type="Proteomes" id="UP000217446"/>
    </source>
</evidence>
<keyword evidence="2" id="KW-0378">Hydrolase</keyword>
<keyword evidence="3" id="KW-1185">Reference proteome</keyword>
<feature type="region of interest" description="Disordered" evidence="1">
    <location>
        <begin position="76"/>
        <end position="105"/>
    </location>
</feature>
<dbReference type="Proteomes" id="UP000217446">
    <property type="component" value="Unassembled WGS sequence"/>
</dbReference>
<dbReference type="GO" id="GO:0016787">
    <property type="term" value="F:hydrolase activity"/>
    <property type="evidence" value="ECO:0007669"/>
    <property type="project" value="UniProtKB-KW"/>
</dbReference>
<dbReference type="RefSeq" id="WP_244313880.1">
    <property type="nucleotide sequence ID" value="NZ_KQ948467.1"/>
</dbReference>
<protein>
    <submittedName>
        <fullName evidence="2">Putative hydrolase, alpha/beta fold protein</fullName>
    </submittedName>
</protein>